<dbReference type="InterPro" id="IPR036380">
    <property type="entry name" value="Isochorismatase-like_sf"/>
</dbReference>
<protein>
    <submittedName>
        <fullName evidence="3">Nicotinamidase-related amidase</fullName>
    </submittedName>
</protein>
<evidence type="ECO:0000313" key="4">
    <source>
        <dbReference type="Proteomes" id="UP001519332"/>
    </source>
</evidence>
<feature type="domain" description="Isochorismatase-like" evidence="2">
    <location>
        <begin position="10"/>
        <end position="182"/>
    </location>
</feature>
<dbReference type="Pfam" id="PF00857">
    <property type="entry name" value="Isochorismatase"/>
    <property type="match status" value="1"/>
</dbReference>
<reference evidence="3 4" key="1">
    <citation type="submission" date="2021-03" db="EMBL/GenBank/DDBJ databases">
        <title>Sequencing the genomes of 1000 actinobacteria strains.</title>
        <authorList>
            <person name="Klenk H.-P."/>
        </authorList>
    </citation>
    <scope>NUCLEOTIDE SEQUENCE [LARGE SCALE GENOMIC DNA]</scope>
    <source>
        <strain evidence="3 4">DSM 46670</strain>
    </source>
</reference>
<dbReference type="RefSeq" id="WP_209647381.1">
    <property type="nucleotide sequence ID" value="NZ_JAGINW010000001.1"/>
</dbReference>
<sequence>MALTTLDEKTALVALDLINAVAAIPTQPYTAAEVITRTAELAAEFRTHGAPVVLVRVDANPGAPGRTEAATGSRSRAMPEGAGLIVDALAGHPEDIVVLKRNWGAFHGTDLDLHLRRRGITQVVLTGIATSIAVESTARAAHEHGYNVTLATDAMSDLDSAAHQHSVERVFPRLGESGTTAEILELFAKTR</sequence>
<accession>A0ABS4U274</accession>
<evidence type="ECO:0000313" key="3">
    <source>
        <dbReference type="EMBL" id="MBP2330721.1"/>
    </source>
</evidence>
<evidence type="ECO:0000259" key="2">
    <source>
        <dbReference type="Pfam" id="PF00857"/>
    </source>
</evidence>
<dbReference type="CDD" id="cd00431">
    <property type="entry name" value="cysteine_hydrolases"/>
    <property type="match status" value="1"/>
</dbReference>
<gene>
    <name evidence="3" type="ORF">JOF56_011106</name>
</gene>
<comment type="caution">
    <text evidence="3">The sequence shown here is derived from an EMBL/GenBank/DDBJ whole genome shotgun (WGS) entry which is preliminary data.</text>
</comment>
<dbReference type="Gene3D" id="3.40.50.850">
    <property type="entry name" value="Isochorismatase-like"/>
    <property type="match status" value="1"/>
</dbReference>
<dbReference type="PANTHER" id="PTHR43540:SF7">
    <property type="entry name" value="ISOCHORISMATASE FAMILY PROTEIN YECD"/>
    <property type="match status" value="1"/>
</dbReference>
<proteinExistence type="predicted"/>
<dbReference type="InterPro" id="IPR000868">
    <property type="entry name" value="Isochorismatase-like_dom"/>
</dbReference>
<dbReference type="PANTHER" id="PTHR43540">
    <property type="entry name" value="PEROXYUREIDOACRYLATE/UREIDOACRYLATE AMIDOHYDROLASE-RELATED"/>
    <property type="match status" value="1"/>
</dbReference>
<name>A0ABS4U274_9PSEU</name>
<dbReference type="EMBL" id="JAGINW010000001">
    <property type="protein sequence ID" value="MBP2330721.1"/>
    <property type="molecule type" value="Genomic_DNA"/>
</dbReference>
<organism evidence="3 4">
    <name type="scientific">Kibdelosporangium banguiense</name>
    <dbReference type="NCBI Taxonomy" id="1365924"/>
    <lineage>
        <taxon>Bacteria</taxon>
        <taxon>Bacillati</taxon>
        <taxon>Actinomycetota</taxon>
        <taxon>Actinomycetes</taxon>
        <taxon>Pseudonocardiales</taxon>
        <taxon>Pseudonocardiaceae</taxon>
        <taxon>Kibdelosporangium</taxon>
    </lineage>
</organism>
<keyword evidence="4" id="KW-1185">Reference proteome</keyword>
<dbReference type="SUPFAM" id="SSF52499">
    <property type="entry name" value="Isochorismatase-like hydrolases"/>
    <property type="match status" value="1"/>
</dbReference>
<keyword evidence="1" id="KW-0378">Hydrolase</keyword>
<evidence type="ECO:0000256" key="1">
    <source>
        <dbReference type="ARBA" id="ARBA00022801"/>
    </source>
</evidence>
<dbReference type="InterPro" id="IPR050272">
    <property type="entry name" value="Isochorismatase-like_hydrls"/>
</dbReference>
<dbReference type="Proteomes" id="UP001519332">
    <property type="component" value="Unassembled WGS sequence"/>
</dbReference>